<dbReference type="CDD" id="cd03254">
    <property type="entry name" value="ABCC_Glucan_exporter_like"/>
    <property type="match status" value="1"/>
</dbReference>
<dbReference type="CDD" id="cd18547">
    <property type="entry name" value="ABC_6TM_Tm288_like"/>
    <property type="match status" value="1"/>
</dbReference>
<feature type="transmembrane region" description="Helical" evidence="11">
    <location>
        <begin position="113"/>
        <end position="134"/>
    </location>
</feature>
<dbReference type="InterPro" id="IPR017871">
    <property type="entry name" value="ABC_transporter-like_CS"/>
</dbReference>
<feature type="domain" description="ABC transmembrane type-1" evidence="13">
    <location>
        <begin position="37"/>
        <end position="360"/>
    </location>
</feature>
<dbReference type="Pfam" id="PF00005">
    <property type="entry name" value="ABC_tran"/>
    <property type="match status" value="1"/>
</dbReference>
<evidence type="ECO:0000256" key="7">
    <source>
        <dbReference type="ARBA" id="ARBA00023136"/>
    </source>
</evidence>
<evidence type="ECO:0000256" key="2">
    <source>
        <dbReference type="ARBA" id="ARBA00022448"/>
    </source>
</evidence>
<name>A0A1H9ITN1_9PSEU</name>
<proteinExistence type="inferred from homology"/>
<keyword evidence="2" id="KW-0813">Transport</keyword>
<dbReference type="FunFam" id="3.40.50.300:FF:000287">
    <property type="entry name" value="Multidrug ABC transporter ATP-binding protein"/>
    <property type="match status" value="1"/>
</dbReference>
<dbReference type="GO" id="GO:0140359">
    <property type="term" value="F:ABC-type transporter activity"/>
    <property type="evidence" value="ECO:0007669"/>
    <property type="project" value="InterPro"/>
</dbReference>
<dbReference type="InterPro" id="IPR003593">
    <property type="entry name" value="AAA+_ATPase"/>
</dbReference>
<evidence type="ECO:0000259" key="13">
    <source>
        <dbReference type="PROSITE" id="PS50929"/>
    </source>
</evidence>
<dbReference type="GO" id="GO:0005886">
    <property type="term" value="C:plasma membrane"/>
    <property type="evidence" value="ECO:0007669"/>
    <property type="project" value="UniProtKB-SubCell"/>
</dbReference>
<dbReference type="AlphaFoldDB" id="A0A1H9ITN1"/>
<evidence type="ECO:0000256" key="4">
    <source>
        <dbReference type="ARBA" id="ARBA00022741"/>
    </source>
</evidence>
<evidence type="ECO:0000259" key="12">
    <source>
        <dbReference type="PROSITE" id="PS50893"/>
    </source>
</evidence>
<evidence type="ECO:0000256" key="11">
    <source>
        <dbReference type="SAM" id="Phobius"/>
    </source>
</evidence>
<dbReference type="InterPro" id="IPR036640">
    <property type="entry name" value="ABC1_TM_sf"/>
</dbReference>
<evidence type="ECO:0000256" key="6">
    <source>
        <dbReference type="ARBA" id="ARBA00022989"/>
    </source>
</evidence>
<feature type="domain" description="ABC transporter" evidence="12">
    <location>
        <begin position="394"/>
        <end position="628"/>
    </location>
</feature>
<organism evidence="14 15">
    <name type="scientific">Lentzea xinjiangensis</name>
    <dbReference type="NCBI Taxonomy" id="402600"/>
    <lineage>
        <taxon>Bacteria</taxon>
        <taxon>Bacillati</taxon>
        <taxon>Actinomycetota</taxon>
        <taxon>Actinomycetes</taxon>
        <taxon>Pseudonocardiales</taxon>
        <taxon>Pseudonocardiaceae</taxon>
        <taxon>Lentzea</taxon>
    </lineage>
</organism>
<dbReference type="InterPro" id="IPR027417">
    <property type="entry name" value="P-loop_NTPase"/>
</dbReference>
<evidence type="ECO:0000256" key="8">
    <source>
        <dbReference type="ARBA" id="ARBA00055053"/>
    </source>
</evidence>
<dbReference type="GO" id="GO:0005524">
    <property type="term" value="F:ATP binding"/>
    <property type="evidence" value="ECO:0007669"/>
    <property type="project" value="UniProtKB-KW"/>
</dbReference>
<protein>
    <recommendedName>
        <fullName evidence="10">Fatty acid ABC transporter ATP-binding/permease protein</fullName>
    </recommendedName>
</protein>
<dbReference type="OrthoDB" id="9806127at2"/>
<dbReference type="RefSeq" id="WP_089951181.1">
    <property type="nucleotide sequence ID" value="NZ_FOFR01000005.1"/>
</dbReference>
<dbReference type="SUPFAM" id="SSF52540">
    <property type="entry name" value="P-loop containing nucleoside triphosphate hydrolases"/>
    <property type="match status" value="1"/>
</dbReference>
<keyword evidence="4" id="KW-0547">Nucleotide-binding</keyword>
<evidence type="ECO:0000313" key="15">
    <source>
        <dbReference type="Proteomes" id="UP000199352"/>
    </source>
</evidence>
<evidence type="ECO:0000313" key="14">
    <source>
        <dbReference type="EMBL" id="SEQ77889.1"/>
    </source>
</evidence>
<keyword evidence="15" id="KW-1185">Reference proteome</keyword>
<feature type="transmembrane region" description="Helical" evidence="11">
    <location>
        <begin position="217"/>
        <end position="235"/>
    </location>
</feature>
<dbReference type="Proteomes" id="UP000199352">
    <property type="component" value="Unassembled WGS sequence"/>
</dbReference>
<dbReference type="EMBL" id="FOFR01000005">
    <property type="protein sequence ID" value="SEQ77889.1"/>
    <property type="molecule type" value="Genomic_DNA"/>
</dbReference>
<dbReference type="SMART" id="SM00382">
    <property type="entry name" value="AAA"/>
    <property type="match status" value="1"/>
</dbReference>
<evidence type="ECO:0000256" key="10">
    <source>
        <dbReference type="ARBA" id="ARBA00071747"/>
    </source>
</evidence>
<dbReference type="GO" id="GO:0016887">
    <property type="term" value="F:ATP hydrolysis activity"/>
    <property type="evidence" value="ECO:0007669"/>
    <property type="project" value="InterPro"/>
</dbReference>
<comment type="subcellular location">
    <subcellularLocation>
        <location evidence="1">Cell membrane</location>
        <topology evidence="1">Multi-pass membrane protein</topology>
    </subcellularLocation>
</comment>
<keyword evidence="5 14" id="KW-0067">ATP-binding</keyword>
<comment type="function">
    <text evidence="8">ABC transporter involved in fatty acid import. Transmembrane domains (TMD) form a pore in the membrane and the ATP-binding domain (NBD) is responsible for energy generation.</text>
</comment>
<dbReference type="InterPro" id="IPR039421">
    <property type="entry name" value="Type_1_exporter"/>
</dbReference>
<evidence type="ECO:0000256" key="5">
    <source>
        <dbReference type="ARBA" id="ARBA00022840"/>
    </source>
</evidence>
<dbReference type="PANTHER" id="PTHR24221">
    <property type="entry name" value="ATP-BINDING CASSETTE SUB-FAMILY B"/>
    <property type="match status" value="1"/>
</dbReference>
<reference evidence="15" key="1">
    <citation type="submission" date="2016-10" db="EMBL/GenBank/DDBJ databases">
        <authorList>
            <person name="Varghese N."/>
            <person name="Submissions S."/>
        </authorList>
    </citation>
    <scope>NUCLEOTIDE SEQUENCE [LARGE SCALE GENOMIC DNA]</scope>
    <source>
        <strain evidence="15">CGMCC 4.3525</strain>
    </source>
</reference>
<evidence type="ECO:0000256" key="1">
    <source>
        <dbReference type="ARBA" id="ARBA00004651"/>
    </source>
</evidence>
<evidence type="ECO:0000256" key="9">
    <source>
        <dbReference type="ARBA" id="ARBA00061644"/>
    </source>
</evidence>
<dbReference type="PROSITE" id="PS50893">
    <property type="entry name" value="ABC_TRANSPORTER_2"/>
    <property type="match status" value="1"/>
</dbReference>
<dbReference type="PROSITE" id="PS00211">
    <property type="entry name" value="ABC_TRANSPORTER_1"/>
    <property type="match status" value="1"/>
</dbReference>
<feature type="transmembrane region" description="Helical" evidence="11">
    <location>
        <begin position="36"/>
        <end position="57"/>
    </location>
</feature>
<dbReference type="InterPro" id="IPR003439">
    <property type="entry name" value="ABC_transporter-like_ATP-bd"/>
</dbReference>
<evidence type="ECO:0000256" key="3">
    <source>
        <dbReference type="ARBA" id="ARBA00022692"/>
    </source>
</evidence>
<keyword evidence="7 11" id="KW-0472">Membrane</keyword>
<keyword evidence="3 11" id="KW-0812">Transmembrane</keyword>
<comment type="similarity">
    <text evidence="9">Belongs to the ABC transporter superfamily. Lipid exporter (TC 3.A.1.106) family.</text>
</comment>
<keyword evidence="6 11" id="KW-1133">Transmembrane helix</keyword>
<sequence>MTLLAEPDAPAETGEAKKPGTTTRLFGLLLPYRGKLAVIAVLAAVTIGLNLLGPILLGRATDIVFAGLVSRGLPAGATEEQVLAQLRERGENTLANVISTVDVVPGQGVDFDALGRLLLLILALYLIGSISMLVQGRLVAHIVQHAVFSLRAEINAKLTRLPLSYFDRNPRGEVLSRVSNDVDNLQRTVQLSIGQMLTSMLSVVGVLAIMLAISVELALLVLVCVPVALALAAWISRRARPRFAEQWQSTGALSAHVEEMYSGHALITAFGRQEQAAREFAERNETMYRSSFGAQAISGLIGPATRFVTDLNYVLVAVAGALRVAGGTVSIGDVQAFIQYSGMFSRPIIDVANFSGQLQSGLASARRVFELLDEPEQPPAPARPATVSPVRGHVEFSHVSFRYTPEKPLIDDLSLTAAPGQLVAIVGPTGAGKTTLGNLLLRFYDPDSGRILLDGTDITRLTREELRSSIGLVSQDTWLFQGTIAENIAYGRPGATREEVVEAARAMCVDRFVRALPDGYDTVLDEEHGGLSAGERQLITLARAFLAQPAILLLDEATSSIDTRTEVLIQQAMASLRAGRTSFVIAHRLSTIRNADLIVVMDRGAVVERGTHEELMAANGFYARLYSA</sequence>
<dbReference type="Pfam" id="PF00664">
    <property type="entry name" value="ABC_membrane"/>
    <property type="match status" value="1"/>
</dbReference>
<dbReference type="Gene3D" id="3.40.50.300">
    <property type="entry name" value="P-loop containing nucleotide triphosphate hydrolases"/>
    <property type="match status" value="1"/>
</dbReference>
<dbReference type="STRING" id="402600.SAMN05216188_10572"/>
<gene>
    <name evidence="14" type="ORF">SAMN05216188_10572</name>
</gene>
<dbReference type="SUPFAM" id="SSF90123">
    <property type="entry name" value="ABC transporter transmembrane region"/>
    <property type="match status" value="1"/>
</dbReference>
<accession>A0A1H9ITN1</accession>
<dbReference type="InterPro" id="IPR011527">
    <property type="entry name" value="ABC1_TM_dom"/>
</dbReference>
<dbReference type="PANTHER" id="PTHR24221:SF499">
    <property type="entry name" value="FATTY ACID ABC TRANSPORTER ATP-BINDING_PERMEASE PROTEIN"/>
    <property type="match status" value="1"/>
</dbReference>
<dbReference type="PROSITE" id="PS50929">
    <property type="entry name" value="ABC_TM1F"/>
    <property type="match status" value="1"/>
</dbReference>
<feature type="transmembrane region" description="Helical" evidence="11">
    <location>
        <begin position="193"/>
        <end position="211"/>
    </location>
</feature>
<dbReference type="Gene3D" id="1.20.1560.10">
    <property type="entry name" value="ABC transporter type 1, transmembrane domain"/>
    <property type="match status" value="1"/>
</dbReference>